<dbReference type="GO" id="GO:0017000">
    <property type="term" value="P:antibiotic biosynthetic process"/>
    <property type="evidence" value="ECO:0007669"/>
    <property type="project" value="UniProtKB-ARBA"/>
</dbReference>
<dbReference type="Gene3D" id="3.40.50.2000">
    <property type="entry name" value="Glycogen Phosphorylase B"/>
    <property type="match status" value="2"/>
</dbReference>
<dbReference type="Pfam" id="PF06722">
    <property type="entry name" value="EryCIII-like_C"/>
    <property type="match status" value="1"/>
</dbReference>
<evidence type="ECO:0000313" key="6">
    <source>
        <dbReference type="EMBL" id="WTW74219.1"/>
    </source>
</evidence>
<evidence type="ECO:0000256" key="1">
    <source>
        <dbReference type="ARBA" id="ARBA00006962"/>
    </source>
</evidence>
<proteinExistence type="inferred from homology"/>
<dbReference type="AlphaFoldDB" id="A0AAU2W4A3"/>
<dbReference type="EMBL" id="CP108314">
    <property type="protein sequence ID" value="WTW74219.1"/>
    <property type="molecule type" value="Genomic_DNA"/>
</dbReference>
<dbReference type="SUPFAM" id="SSF53756">
    <property type="entry name" value="UDP-Glycosyltransferase/glycogen phosphorylase"/>
    <property type="match status" value="1"/>
</dbReference>
<evidence type="ECO:0000259" key="5">
    <source>
        <dbReference type="Pfam" id="PF21036"/>
    </source>
</evidence>
<organism evidence="6">
    <name type="scientific">Streptomyces sp. NBC_00008</name>
    <dbReference type="NCBI Taxonomy" id="2903610"/>
    <lineage>
        <taxon>Bacteria</taxon>
        <taxon>Bacillati</taxon>
        <taxon>Actinomycetota</taxon>
        <taxon>Actinomycetes</taxon>
        <taxon>Kitasatosporales</taxon>
        <taxon>Streptomycetaceae</taxon>
        <taxon>Streptomyces</taxon>
    </lineage>
</organism>
<dbReference type="InterPro" id="IPR010610">
    <property type="entry name" value="EryCIII-like_C"/>
</dbReference>
<evidence type="ECO:0000256" key="2">
    <source>
        <dbReference type="ARBA" id="ARBA00022676"/>
    </source>
</evidence>
<dbReference type="PANTHER" id="PTHR48050">
    <property type="entry name" value="STEROL 3-BETA-GLUCOSYLTRANSFERASE"/>
    <property type="match status" value="1"/>
</dbReference>
<keyword evidence="2" id="KW-0328">Glycosyltransferase</keyword>
<accession>A0AAU2W4A3</accession>
<keyword evidence="3" id="KW-0808">Transferase</keyword>
<name>A0AAU2W4A3_9ACTN</name>
<dbReference type="InterPro" id="IPR002213">
    <property type="entry name" value="UDP_glucos_trans"/>
</dbReference>
<dbReference type="Pfam" id="PF21036">
    <property type="entry name" value="EryCIII-like_N"/>
    <property type="match status" value="1"/>
</dbReference>
<dbReference type="GO" id="GO:0016758">
    <property type="term" value="F:hexosyltransferase activity"/>
    <property type="evidence" value="ECO:0007669"/>
    <property type="project" value="UniProtKB-ARBA"/>
</dbReference>
<dbReference type="CDD" id="cd03784">
    <property type="entry name" value="GT1_Gtf-like"/>
    <property type="match status" value="1"/>
</dbReference>
<dbReference type="InterPro" id="IPR048284">
    <property type="entry name" value="EryCIII-like_N"/>
</dbReference>
<evidence type="ECO:0000256" key="3">
    <source>
        <dbReference type="ARBA" id="ARBA00022679"/>
    </source>
</evidence>
<feature type="domain" description="Erythromycin biosynthesis protein CIII-like C-terminal" evidence="4">
    <location>
        <begin position="267"/>
        <end position="392"/>
    </location>
</feature>
<reference evidence="6" key="1">
    <citation type="submission" date="2022-10" db="EMBL/GenBank/DDBJ databases">
        <title>The complete genomes of actinobacterial strains from the NBC collection.</title>
        <authorList>
            <person name="Joergensen T.S."/>
            <person name="Alvarez Arevalo M."/>
            <person name="Sterndorff E.B."/>
            <person name="Faurdal D."/>
            <person name="Vuksanovic O."/>
            <person name="Mourched A.-S."/>
            <person name="Charusanti P."/>
            <person name="Shaw S."/>
            <person name="Blin K."/>
            <person name="Weber T."/>
        </authorList>
    </citation>
    <scope>NUCLEOTIDE SEQUENCE</scope>
    <source>
        <strain evidence="6">NBC_00008</strain>
    </source>
</reference>
<dbReference type="PANTHER" id="PTHR48050:SF13">
    <property type="entry name" value="STEROL 3-BETA-GLUCOSYLTRANSFERASE UGT80A2"/>
    <property type="match status" value="1"/>
</dbReference>
<sequence length="396" mass="41128">MRVLFSSIGNYGYVFPLVPLAQAAQEAGHEVWFATSEHFHPILEKAGLRPVSAGCTVPEAFIEAAGGQAFLDSHGGSAQASDIPPEVLAGLAVQAFSSVLPRKVSADLAAVFDTVRPDLVVYDIYNPGAAFAAARAGVPAVCHGIGRISYDETMDPQFQQALIATAIDLGVIDKLGQSRTFGNPFIDICPPSMQNPGFLAEGLDRIAQRPVAFTDPGELPASVTEGEGPLVYLSLGTVLGSAELLRTAIEGLLPLDVRVLVATGPVVDPAALGDLPERVVVLPWLPQTEALRHATAVVHHGGQGTTLASLAVGLPQLILPQLSDGPDGAGNADGVSAAGVGSTLLAEQVSAAAVEARMRTLLGDGPHREAGRRVAREIEAMPGPAETVARFAEFVR</sequence>
<dbReference type="InterPro" id="IPR050426">
    <property type="entry name" value="Glycosyltransferase_28"/>
</dbReference>
<protein>
    <submittedName>
        <fullName evidence="6">Glycosyltransferase</fullName>
    </submittedName>
</protein>
<comment type="similarity">
    <text evidence="1">Belongs to the glycosyltransferase 28 family.</text>
</comment>
<dbReference type="GO" id="GO:0008194">
    <property type="term" value="F:UDP-glycosyltransferase activity"/>
    <property type="evidence" value="ECO:0007669"/>
    <property type="project" value="InterPro"/>
</dbReference>
<feature type="domain" description="Erythromycin biosynthesis protein CIII-like N-terminal" evidence="5">
    <location>
        <begin position="22"/>
        <end position="213"/>
    </location>
</feature>
<evidence type="ECO:0000259" key="4">
    <source>
        <dbReference type="Pfam" id="PF06722"/>
    </source>
</evidence>
<gene>
    <name evidence="6" type="ORF">OG398_38735</name>
</gene>